<accession>A0A937IBL4</accession>
<dbReference type="InterPro" id="IPR006680">
    <property type="entry name" value="Amidohydro-rel"/>
</dbReference>
<dbReference type="AlphaFoldDB" id="A0A937IBL4"/>
<evidence type="ECO:0000259" key="1">
    <source>
        <dbReference type="Pfam" id="PF01979"/>
    </source>
</evidence>
<dbReference type="InterPro" id="IPR011059">
    <property type="entry name" value="Metal-dep_hydrolase_composite"/>
</dbReference>
<comment type="caution">
    <text evidence="2">The sequence shown here is derived from an EMBL/GenBank/DDBJ whole genome shotgun (WGS) entry which is preliminary data.</text>
</comment>
<reference evidence="2" key="1">
    <citation type="submission" date="2020-10" db="EMBL/GenBank/DDBJ databases">
        <title>Microbiome of the Black Sea water column analyzed by genome centric metagenomics.</title>
        <authorList>
            <person name="Cabello-Yeves P.J."/>
            <person name="Callieri C."/>
            <person name="Picazo A."/>
            <person name="Mehrshad M."/>
            <person name="Haro-Moreno J.M."/>
            <person name="Roda-Garcia J."/>
            <person name="Dzembekova N."/>
            <person name="Slabakova V."/>
            <person name="Slabakova N."/>
            <person name="Moncheva S."/>
            <person name="Rodriguez-Valera F."/>
        </authorList>
    </citation>
    <scope>NUCLEOTIDE SEQUENCE</scope>
    <source>
        <strain evidence="2">BS307-5m-G50</strain>
    </source>
</reference>
<dbReference type="Proteomes" id="UP000711391">
    <property type="component" value="Unassembled WGS sequence"/>
</dbReference>
<organism evidence="2 3">
    <name type="scientific">SAR86 cluster bacterium</name>
    <dbReference type="NCBI Taxonomy" id="2030880"/>
    <lineage>
        <taxon>Bacteria</taxon>
        <taxon>Pseudomonadati</taxon>
        <taxon>Pseudomonadota</taxon>
        <taxon>Gammaproteobacteria</taxon>
        <taxon>SAR86 cluster</taxon>
    </lineage>
</organism>
<feature type="domain" description="Amidohydrolase-related" evidence="1">
    <location>
        <begin position="270"/>
        <end position="397"/>
    </location>
</feature>
<dbReference type="PANTHER" id="PTHR43135">
    <property type="entry name" value="ALPHA-D-RIBOSE 1-METHYLPHOSPHONATE 5-TRIPHOSPHATE DIPHOSPHATASE"/>
    <property type="match status" value="1"/>
</dbReference>
<dbReference type="Pfam" id="PF01979">
    <property type="entry name" value="Amidohydro_1"/>
    <property type="match status" value="1"/>
</dbReference>
<sequence length="424" mass="46530">MKNYKFLLIFMASLFPFNDIYGSSIVIKNANIFDGIGEESYEGHILIKDGMINRISKSASLQGDIIIDAKGKIVTPGFISPDTEIGIVEIGALSVTRDDQSSIYDIGFSIHDAFNPNSTLIPWNRSNGITSALTLPRNTSSPIGGLGSFFLLDSKLDISSEADIVMIGRIGESGSSSRSETLSLIDDILSFASSLNKKDISSNKIIDEIINDSVIASYMELMPRDVVALYRLMNESLPLIMKVHRASDILKLLELKKKYGLNLILMGAQEASLVSEEISASKTPLIINPIDNIPNSFDELASNINLATRLESAGITMMFNVARDHNYHLIRQGAGVAVANGMSYSEAIKALSSNVADSLNISKRGSIKVGNYADLIIWEADPLEPSSMPEKVFINGEEMDLTTRSTRLRDRYLEDLDKPNTYRN</sequence>
<evidence type="ECO:0000313" key="3">
    <source>
        <dbReference type="Proteomes" id="UP000711391"/>
    </source>
</evidence>
<dbReference type="SUPFAM" id="SSF51338">
    <property type="entry name" value="Composite domain of metallo-dependent hydrolases"/>
    <property type="match status" value="1"/>
</dbReference>
<gene>
    <name evidence="2" type="ORF">ISQ64_02235</name>
</gene>
<dbReference type="InterPro" id="IPR051781">
    <property type="entry name" value="Metallo-dep_Hydrolase"/>
</dbReference>
<protein>
    <submittedName>
        <fullName evidence="2">Amidohydrolase family protein</fullName>
    </submittedName>
</protein>
<dbReference type="Gene3D" id="2.30.40.10">
    <property type="entry name" value="Urease, subunit C, domain 1"/>
    <property type="match status" value="1"/>
</dbReference>
<name>A0A937IBL4_9GAMM</name>
<proteinExistence type="predicted"/>
<dbReference type="GO" id="GO:0016810">
    <property type="term" value="F:hydrolase activity, acting on carbon-nitrogen (but not peptide) bonds"/>
    <property type="evidence" value="ECO:0007669"/>
    <property type="project" value="InterPro"/>
</dbReference>
<dbReference type="PANTHER" id="PTHR43135:SF3">
    <property type="entry name" value="ALPHA-D-RIBOSE 1-METHYLPHOSPHONATE 5-TRIPHOSPHATE DIPHOSPHATASE"/>
    <property type="match status" value="1"/>
</dbReference>
<evidence type="ECO:0000313" key="2">
    <source>
        <dbReference type="EMBL" id="MBL6818208.1"/>
    </source>
</evidence>
<dbReference type="Gene3D" id="3.20.20.140">
    <property type="entry name" value="Metal-dependent hydrolases"/>
    <property type="match status" value="1"/>
</dbReference>
<dbReference type="EMBL" id="JADHQD010000009">
    <property type="protein sequence ID" value="MBL6818208.1"/>
    <property type="molecule type" value="Genomic_DNA"/>
</dbReference>